<dbReference type="AlphaFoldDB" id="A0A023BCA0"/>
<dbReference type="RefSeq" id="XP_011128946.1">
    <property type="nucleotide sequence ID" value="XM_011130644.1"/>
</dbReference>
<dbReference type="GO" id="GO:0019888">
    <property type="term" value="F:protein phosphatase regulator activity"/>
    <property type="evidence" value="ECO:0007669"/>
    <property type="project" value="TreeGrafter"/>
</dbReference>
<keyword evidence="6" id="KW-1185">Reference proteome</keyword>
<dbReference type="EMBL" id="AFNH02000108">
    <property type="protein sequence ID" value="EZG83322.1"/>
    <property type="molecule type" value="Genomic_DNA"/>
</dbReference>
<proteinExistence type="predicted"/>
<dbReference type="PROSITE" id="PS00018">
    <property type="entry name" value="EF_HAND_1"/>
    <property type="match status" value="1"/>
</dbReference>
<dbReference type="Gene3D" id="1.10.238.220">
    <property type="match status" value="1"/>
</dbReference>
<dbReference type="eggNOG" id="KOG2562">
    <property type="taxonomic scope" value="Eukaryota"/>
</dbReference>
<keyword evidence="1" id="KW-0479">Metal-binding</keyword>
<dbReference type="PANTHER" id="PTHR14095">
    <property type="entry name" value="PHOSPHATASE 2A REGULATORY SUBUNIT-RELATED"/>
    <property type="match status" value="1"/>
</dbReference>
<accession>A0A023BCA0</accession>
<feature type="region of interest" description="Disordered" evidence="3">
    <location>
        <begin position="338"/>
        <end position="379"/>
    </location>
</feature>
<dbReference type="GO" id="GO:0000159">
    <property type="term" value="C:protein phosphatase type 2A complex"/>
    <property type="evidence" value="ECO:0007669"/>
    <property type="project" value="TreeGrafter"/>
</dbReference>
<dbReference type="Pfam" id="PF17958">
    <property type="entry name" value="EF-hand_13"/>
    <property type="match status" value="1"/>
</dbReference>
<dbReference type="InterPro" id="IPR011992">
    <property type="entry name" value="EF-hand-dom_pair"/>
</dbReference>
<evidence type="ECO:0000256" key="2">
    <source>
        <dbReference type="ARBA" id="ARBA00022837"/>
    </source>
</evidence>
<dbReference type="SUPFAM" id="SSF47473">
    <property type="entry name" value="EF-hand"/>
    <property type="match status" value="1"/>
</dbReference>
<dbReference type="Gene3D" id="1.10.238.10">
    <property type="entry name" value="EF-hand"/>
    <property type="match status" value="1"/>
</dbReference>
<dbReference type="GO" id="GO:0005509">
    <property type="term" value="F:calcium ion binding"/>
    <property type="evidence" value="ECO:0007669"/>
    <property type="project" value="InterPro"/>
</dbReference>
<evidence type="ECO:0000313" key="6">
    <source>
        <dbReference type="Proteomes" id="UP000019763"/>
    </source>
</evidence>
<feature type="region of interest" description="Disordered" evidence="3">
    <location>
        <begin position="1"/>
        <end position="66"/>
    </location>
</feature>
<feature type="compositionally biased region" description="Basic and acidic residues" evidence="3">
    <location>
        <begin position="37"/>
        <end position="55"/>
    </location>
</feature>
<evidence type="ECO:0000313" key="5">
    <source>
        <dbReference type="EMBL" id="EZG83322.1"/>
    </source>
</evidence>
<organism evidence="5 6">
    <name type="scientific">Gregarina niphandrodes</name>
    <name type="common">Septate eugregarine</name>
    <dbReference type="NCBI Taxonomy" id="110365"/>
    <lineage>
        <taxon>Eukaryota</taxon>
        <taxon>Sar</taxon>
        <taxon>Alveolata</taxon>
        <taxon>Apicomplexa</taxon>
        <taxon>Conoidasida</taxon>
        <taxon>Gregarinasina</taxon>
        <taxon>Eugregarinorida</taxon>
        <taxon>Gregarinidae</taxon>
        <taxon>Gregarina</taxon>
    </lineage>
</organism>
<dbReference type="InterPro" id="IPR002048">
    <property type="entry name" value="EF_hand_dom"/>
</dbReference>
<dbReference type="Proteomes" id="UP000019763">
    <property type="component" value="Unassembled WGS sequence"/>
</dbReference>
<feature type="domain" description="EF-hand" evidence="4">
    <location>
        <begin position="556"/>
        <end position="591"/>
    </location>
</feature>
<evidence type="ECO:0000259" key="4">
    <source>
        <dbReference type="PROSITE" id="PS50222"/>
    </source>
</evidence>
<dbReference type="VEuPathDB" id="CryptoDB:GNI_014840"/>
<reference evidence="5" key="1">
    <citation type="submission" date="2013-12" db="EMBL/GenBank/DDBJ databases">
        <authorList>
            <person name="Omoto C.K."/>
            <person name="Sibley D."/>
            <person name="Venepally P."/>
            <person name="Hadjithomas M."/>
            <person name="Karamycheva S."/>
            <person name="Brunk B."/>
            <person name="Roos D."/>
            <person name="Caler E."/>
            <person name="Lorenzi H."/>
        </authorList>
    </citation>
    <scope>NUCLEOTIDE SEQUENCE</scope>
</reference>
<keyword evidence="2" id="KW-0106">Calcium</keyword>
<dbReference type="OrthoDB" id="5586at2759"/>
<dbReference type="PANTHER" id="PTHR14095:SF0">
    <property type="entry name" value="MIP22305P"/>
    <property type="match status" value="1"/>
</dbReference>
<gene>
    <name evidence="5" type="ORF">GNI_014840</name>
</gene>
<dbReference type="GeneID" id="22910810"/>
<dbReference type="InterPro" id="IPR018247">
    <property type="entry name" value="EF_Hand_1_Ca_BS"/>
</dbReference>
<dbReference type="Pfam" id="PF13499">
    <property type="entry name" value="EF-hand_7"/>
    <property type="match status" value="1"/>
</dbReference>
<protein>
    <submittedName>
        <fullName evidence="5">EF hand protein</fullName>
    </submittedName>
</protein>
<dbReference type="PROSITE" id="PS50222">
    <property type="entry name" value="EF_HAND_2"/>
    <property type="match status" value="1"/>
</dbReference>
<evidence type="ECO:0000256" key="3">
    <source>
        <dbReference type="SAM" id="MobiDB-lite"/>
    </source>
</evidence>
<dbReference type="InterPro" id="IPR041534">
    <property type="entry name" value="EF-hand_13"/>
</dbReference>
<name>A0A023BCA0_GRENI</name>
<sequence>MTPVGSGLSPENAAANHATYDQSSPALREAPGTGDEEQLREKLHRDERFREEQERMQGLSQSAAEAESVGLLPGAASSFASASLGSSSFGSATEGSSVQGSLATTSSVQGSLAPGSSVQGSGSLVQGSVVRGGTSTLYNSLTDSQWPVAESVGESLGAVENLGTVSVTEPVAEFHDVAESPAQLRFASDVQDEGMGQAESSEPAGAKVGEFYTVPSFRQHMKEGLTTRSREMLDRIFGASLEDATLDFVTFEQTVVSQVWGLSNYMSCCLYSMIKGISLTEISETVHAITAAVDVHVASGYLVRRSELEKFWVENQLSLSEGYVWNLFAVIRAASRKSRPDGSGQAVTDVTDEGGSQGQVSQTEDGAGGSGAGGSVEKSNSVSKSASLLSYFEDEEVVNIKDFYPFLCELVLRHKPVEFLRTYTEFQKRLCDTTSYKLAFDLWGSVDGDITYTRFGASCLADTWYYISSSQHEMSQVRDFFSYEQFYVVYCLFYALDADKDGTIDRQDLIKYNSYAYSDLVINRITQESGPEYFDSHGRMNFNGFLKFVLIDEDKTTDQAIEYWFRIVDLDGDGYIRQYEIDNFYQDQQARLTSRSLDAPSVDVIHSQISDMIRPQVPFAITVRDIKKQRRHAPLFFNSLLNMTKFVLWEHRDPFISKAEILDYPLYTDWERWCRLEYDRIAGEEAQNGGDAASGGSDVIY</sequence>
<evidence type="ECO:0000256" key="1">
    <source>
        <dbReference type="ARBA" id="ARBA00022723"/>
    </source>
</evidence>
<comment type="caution">
    <text evidence="5">The sequence shown here is derived from an EMBL/GenBank/DDBJ whole genome shotgun (WGS) entry which is preliminary data.</text>
</comment>